<evidence type="ECO:0000256" key="3">
    <source>
        <dbReference type="ARBA" id="ARBA00022629"/>
    </source>
</evidence>
<dbReference type="GO" id="GO:0042732">
    <property type="term" value="P:D-xylose metabolic process"/>
    <property type="evidence" value="ECO:0007669"/>
    <property type="project" value="UniProtKB-KW"/>
</dbReference>
<dbReference type="InterPro" id="IPR036390">
    <property type="entry name" value="WH_DNA-bd_sf"/>
</dbReference>
<accession>A0A0F7CJ30</accession>
<dbReference type="InterPro" id="IPR043129">
    <property type="entry name" value="ATPase_NBD"/>
</dbReference>
<reference evidence="4 5" key="1">
    <citation type="submission" date="2015-03" db="EMBL/GenBank/DDBJ databases">
        <authorList>
            <person name="Abdul Halim M."/>
        </authorList>
    </citation>
    <scope>NUCLEOTIDE SEQUENCE [LARGE SCALE GENOMIC DNA]</scope>
    <source>
        <strain evidence="4 5">ATCC 35681</strain>
    </source>
</reference>
<dbReference type="PANTHER" id="PTHR18964:SF149">
    <property type="entry name" value="BIFUNCTIONAL UDP-N-ACETYLGLUCOSAMINE 2-EPIMERASE_N-ACETYLMANNOSAMINE KINASE"/>
    <property type="match status" value="1"/>
</dbReference>
<dbReference type="InterPro" id="IPR036388">
    <property type="entry name" value="WH-like_DNA-bd_sf"/>
</dbReference>
<name>A0A0F7CJ30_PAEDU</name>
<evidence type="ECO:0000256" key="2">
    <source>
        <dbReference type="ARBA" id="ARBA00006479"/>
    </source>
</evidence>
<dbReference type="RefSeq" id="WP_025696360.1">
    <property type="nucleotide sequence ID" value="NZ_ASQQ01000438.1"/>
</dbReference>
<sequence length="333" mass="38263">MKSQKPNDLKQHNIQAIRKLFIEQQHYLTKTEIARRTSLSVVTTNKLISEMIDAGELLALQQSVFTGGRKAMIYQLNKEYKYILTIRFYENDKKHTALLTVSNLYHECITTKILHLSENNIDCVWHEIITLLNDYSNISVIVIGIPGVEIDGEFKIMDFSSMKNINLRTQLKRITDLPVIIENDINAATYGFAKKKSTKEIVAGVYYLENYPPGSALVVHDRIFRGANGLSGELKHLSYYENLQFPVVNRSEVAALVEQSLRPIISMYDPHEVVIFDTNQLITEEIWGKISEKINQVFPYGYMANFKIYHDLSESYLIGLNELGLKIILEHPF</sequence>
<dbReference type="PATRIC" id="fig|1333534.5.peg.3412"/>
<keyword evidence="3" id="KW-0859">Xylose metabolism</keyword>
<dbReference type="OrthoDB" id="6501901at2"/>
<evidence type="ECO:0000313" key="5">
    <source>
        <dbReference type="Proteomes" id="UP000034189"/>
    </source>
</evidence>
<dbReference type="AlphaFoldDB" id="A0A0F7CJ30"/>
<comment type="similarity">
    <text evidence="2">Belongs to the ROK (NagC/XylR) family.</text>
</comment>
<dbReference type="InterPro" id="IPR000600">
    <property type="entry name" value="ROK"/>
</dbReference>
<organism evidence="4 5">
    <name type="scientific">Paenibacillus durus ATCC 35681</name>
    <dbReference type="NCBI Taxonomy" id="1333534"/>
    <lineage>
        <taxon>Bacteria</taxon>
        <taxon>Bacillati</taxon>
        <taxon>Bacillota</taxon>
        <taxon>Bacilli</taxon>
        <taxon>Bacillales</taxon>
        <taxon>Paenibacillaceae</taxon>
        <taxon>Paenibacillus</taxon>
    </lineage>
</organism>
<evidence type="ECO:0008006" key="6">
    <source>
        <dbReference type="Google" id="ProtNLM"/>
    </source>
</evidence>
<comment type="function">
    <text evidence="1">Transcriptional repressor of xylose-utilizing enzymes.</text>
</comment>
<dbReference type="Gene3D" id="3.30.420.40">
    <property type="match status" value="2"/>
</dbReference>
<reference evidence="4 5" key="2">
    <citation type="journal article" date="2016" name="Genome Announc.">
        <title>Genome Sequence of a Gram-Positive Diazotroph, Paenibacillus durus Type Strain ATCC 35681.</title>
        <authorList>
            <person name="Halim M.A."/>
            <person name="Rahman A.Y."/>
            <person name="Sim K.S."/>
            <person name="Yam H.C."/>
            <person name="Rahim A.A."/>
            <person name="Ghazali A.H."/>
            <person name="Najimudin N."/>
        </authorList>
    </citation>
    <scope>NUCLEOTIDE SEQUENCE [LARGE SCALE GENOMIC DNA]</scope>
    <source>
        <strain evidence="4 5">ATCC 35681</strain>
    </source>
</reference>
<dbReference type="Gene3D" id="1.10.10.10">
    <property type="entry name" value="Winged helix-like DNA-binding domain superfamily/Winged helix DNA-binding domain"/>
    <property type="match status" value="1"/>
</dbReference>
<protein>
    <recommendedName>
        <fullName evidence="6">ROK family protein</fullName>
    </recommendedName>
</protein>
<dbReference type="Pfam" id="PF00480">
    <property type="entry name" value="ROK"/>
    <property type="match status" value="1"/>
</dbReference>
<dbReference type="SUPFAM" id="SSF53067">
    <property type="entry name" value="Actin-like ATPase domain"/>
    <property type="match status" value="1"/>
</dbReference>
<dbReference type="HOGENOM" id="CLU_067512_0_0_9"/>
<keyword evidence="3" id="KW-0119">Carbohydrate metabolism</keyword>
<dbReference type="PANTHER" id="PTHR18964">
    <property type="entry name" value="ROK (REPRESSOR, ORF, KINASE) FAMILY"/>
    <property type="match status" value="1"/>
</dbReference>
<evidence type="ECO:0000313" key="4">
    <source>
        <dbReference type="EMBL" id="AKG35806.1"/>
    </source>
</evidence>
<evidence type="ECO:0000256" key="1">
    <source>
        <dbReference type="ARBA" id="ARBA00002486"/>
    </source>
</evidence>
<gene>
    <name evidence="4" type="ORF">VK70_15495</name>
</gene>
<proteinExistence type="inferred from homology"/>
<dbReference type="Proteomes" id="UP000034189">
    <property type="component" value="Chromosome"/>
</dbReference>
<dbReference type="CDD" id="cd23763">
    <property type="entry name" value="ASKHA_ATPase_ROK"/>
    <property type="match status" value="1"/>
</dbReference>
<dbReference type="EMBL" id="CP011114">
    <property type="protein sequence ID" value="AKG35806.1"/>
    <property type="molecule type" value="Genomic_DNA"/>
</dbReference>
<dbReference type="SUPFAM" id="SSF46785">
    <property type="entry name" value="Winged helix' DNA-binding domain"/>
    <property type="match status" value="1"/>
</dbReference>